<keyword evidence="8" id="KW-1185">Reference proteome</keyword>
<dbReference type="EMBL" id="VPFL01000003">
    <property type="protein sequence ID" value="TXF13053.1"/>
    <property type="molecule type" value="Genomic_DNA"/>
</dbReference>
<dbReference type="Gene3D" id="1.20.120.1080">
    <property type="match status" value="1"/>
</dbReference>
<evidence type="ECO:0000313" key="8">
    <source>
        <dbReference type="Proteomes" id="UP000321201"/>
    </source>
</evidence>
<dbReference type="InterPro" id="IPR007502">
    <property type="entry name" value="Helicase-assoc_dom"/>
</dbReference>
<organism evidence="7 8">
    <name type="scientific">Pelomicrobium methylotrophicum</name>
    <dbReference type="NCBI Taxonomy" id="2602750"/>
    <lineage>
        <taxon>Bacteria</taxon>
        <taxon>Pseudomonadati</taxon>
        <taxon>Pseudomonadota</taxon>
        <taxon>Hydrogenophilia</taxon>
        <taxon>Hydrogenophilia incertae sedis</taxon>
        <taxon>Pelomicrobium</taxon>
    </lineage>
</organism>
<dbReference type="InterPro" id="IPR014001">
    <property type="entry name" value="Helicase_ATP-bd"/>
</dbReference>
<accession>A0A5C7EXB8</accession>
<evidence type="ECO:0000259" key="6">
    <source>
        <dbReference type="PROSITE" id="PS51194"/>
    </source>
</evidence>
<dbReference type="Pfam" id="PF00271">
    <property type="entry name" value="Helicase_C"/>
    <property type="match status" value="1"/>
</dbReference>
<dbReference type="InterPro" id="IPR024590">
    <property type="entry name" value="HrpA_C"/>
</dbReference>
<dbReference type="Pfam" id="PF21010">
    <property type="entry name" value="HA2_C"/>
    <property type="match status" value="1"/>
</dbReference>
<dbReference type="Gene3D" id="3.40.50.300">
    <property type="entry name" value="P-loop containing nucleotide triphosphate hydrolases"/>
    <property type="match status" value="2"/>
</dbReference>
<dbReference type="PANTHER" id="PTHR18934:SF99">
    <property type="entry name" value="ATP-DEPENDENT RNA HELICASE DHX37-RELATED"/>
    <property type="match status" value="1"/>
</dbReference>
<sequence>MTSAAALRGTAFFERLSARLHETMARDRYALAEALTRVVSCGGDPARLRLIEARLEASAARFRQRLARLPVPTFPEELPISQKREEIAAAIASNPVVIVCGETGSGKTTQLPKICLALQRGVAGMIGHTQPRRIAARTVAARIATELATPLGRAVGFKVRFSDRVSDESYVKLMTDGILLAETQADPLLAAYDTLIIDEAHERSLNIDFLLGYVKQLLPKRPDLKVIITSATIDAERFSRHFGDAPVVEVSGRLYPVEIRYRPFEESEDDGRGLTEAIADAVDEAARLGPGDILVFLPGEREIRDTAEALRKHHPVGTEILPLYARLSAAEQARVFEPSRGRRVVLATNVAETSLTVPGIRYVIDSGYARVKRYSYRQKVEQLLTEKISQASANQRAGRCGRVASGVCFRLYSEEDFAARPPFTDPEILRSSLASVILRMQALNLGEVQAFPFVDPPAPKAIADGYQLLTELGAVDENRRITKLGRELARLPIDPRIGRMILAARDEHCLTEVLIIASALSVQDPRERPMEKTQAADQAHAEFSDERSDFLSYLKIWKFFDEALKHKKSNRKLREEIQARFLSHLRLREWRDIHGQLHALVTEMGMRLNEAPGTYEQIHRALLAGLPGNVGMKSEEPGEYQGARGIKFLIHPASGLRRKAPKWIVAAELTETTRLYARCVAAIEPAWIEQVAGHLVKRSYFEPRWEKGTAQVVAWEQVSLHGLIVVPRRRVHYGPIDPKTSREIFIRQALVAGDFECKGEFFRHNARLRKEIEALEHKSRRQDVLVDEERMFAFFDARVPPDVYNGISFERWRREAEAKNPRLLFMSRDDLMRHEAEGITEALYPESLEVNGVALRLSYRFEPGHPMDGVTVTVPLHLLNQLPAAPFEWLVPGMLREKVNALIRGLPKSLRRVFVPIPECVTEALTALDRHSRRMPLTEALSAVLKETRGVEVPPDAWSTVDLPAHHFMNFRVVDEKGAELAMGRDLNALRRDLGRQAEASFAPESAWERPGLKRWGDLELPEEVEFRRGKHTLKGYPALVDEGDSVRLTLLETPEKALEATRAGINRLFRLELKEQLKDLERSIKDAPQLVMLYAPYGDGEALKEELTAAIVERAVWSDESPIRTRRDYEARAKQVRAKLQVVCQEYVRLLTQILTEAQAVKKLLATPVARAWRHVVPDMGRQLDALVHRGFLTRTPYARLVEYPRYLKAMQRRLEKLQNWGERDAKWTAEIERLTREWQRRVERSRNSGAADPKLEEFRWMLEELRVSLFAQELRTPYPVSVKRLDKVLAELR</sequence>
<evidence type="ECO:0000313" key="7">
    <source>
        <dbReference type="EMBL" id="TXF13053.1"/>
    </source>
</evidence>
<proteinExistence type="predicted"/>
<feature type="domain" description="Helicase C-terminal" evidence="6">
    <location>
        <begin position="273"/>
        <end position="444"/>
    </location>
</feature>
<dbReference type="FunCoup" id="A0A5C7EXB8">
    <property type="interactions" value="313"/>
</dbReference>
<evidence type="ECO:0000256" key="3">
    <source>
        <dbReference type="ARBA" id="ARBA00022806"/>
    </source>
</evidence>
<protein>
    <submittedName>
        <fullName evidence="7">ATP-dependent RNA helicase HrpA</fullName>
        <ecNumber evidence="7">3.6.4.13</ecNumber>
    </submittedName>
</protein>
<dbReference type="Pfam" id="PF00270">
    <property type="entry name" value="DEAD"/>
    <property type="match status" value="1"/>
</dbReference>
<dbReference type="NCBIfam" id="TIGR01967">
    <property type="entry name" value="DEAH_box_HrpA"/>
    <property type="match status" value="1"/>
</dbReference>
<dbReference type="InParanoid" id="A0A5C7EXB8"/>
<dbReference type="OrthoDB" id="9805617at2"/>
<reference evidence="7 8" key="1">
    <citation type="submission" date="2019-08" db="EMBL/GenBank/DDBJ databases">
        <title>Pelomicrobium methylotrophicum gen. nov., sp. nov. a moderately thermophilic, facultatively anaerobic, lithoautotrophic and methylotrophic bacterium isolated from a terrestrial mud volcano.</title>
        <authorList>
            <person name="Slobodkina G.B."/>
            <person name="Merkel A.Y."/>
            <person name="Slobodkin A.I."/>
        </authorList>
    </citation>
    <scope>NUCLEOTIDE SEQUENCE [LARGE SCALE GENOMIC DNA]</scope>
    <source>
        <strain evidence="7 8">SM250</strain>
    </source>
</reference>
<dbReference type="InterPro" id="IPR027417">
    <property type="entry name" value="P-loop_NTPase"/>
</dbReference>
<dbReference type="PROSITE" id="PS51192">
    <property type="entry name" value="HELICASE_ATP_BIND_1"/>
    <property type="match status" value="1"/>
</dbReference>
<dbReference type="GO" id="GO:0003723">
    <property type="term" value="F:RNA binding"/>
    <property type="evidence" value="ECO:0007669"/>
    <property type="project" value="TreeGrafter"/>
</dbReference>
<keyword evidence="1" id="KW-0547">Nucleotide-binding</keyword>
<dbReference type="Pfam" id="PF07717">
    <property type="entry name" value="OB_NTP_bind"/>
    <property type="match status" value="1"/>
</dbReference>
<dbReference type="SUPFAM" id="SSF52540">
    <property type="entry name" value="P-loop containing nucleoside triphosphate hydrolases"/>
    <property type="match status" value="1"/>
</dbReference>
<dbReference type="FunFam" id="1.20.120.1080:FF:000005">
    <property type="entry name" value="ATP-dependent helicase HrpA"/>
    <property type="match status" value="1"/>
</dbReference>
<keyword evidence="3 7" id="KW-0347">Helicase</keyword>
<dbReference type="EC" id="3.6.4.13" evidence="7"/>
<keyword evidence="2 7" id="KW-0378">Hydrolase</keyword>
<gene>
    <name evidence="7" type="primary">hrpA</name>
    <name evidence="7" type="ORF">FR698_02980</name>
</gene>
<dbReference type="InterPro" id="IPR003593">
    <property type="entry name" value="AAA+_ATPase"/>
</dbReference>
<dbReference type="InterPro" id="IPR048333">
    <property type="entry name" value="HA2_WH"/>
</dbReference>
<evidence type="ECO:0000256" key="1">
    <source>
        <dbReference type="ARBA" id="ARBA00022741"/>
    </source>
</evidence>
<dbReference type="PANTHER" id="PTHR18934">
    <property type="entry name" value="ATP-DEPENDENT RNA HELICASE"/>
    <property type="match status" value="1"/>
</dbReference>
<evidence type="ECO:0000256" key="4">
    <source>
        <dbReference type="ARBA" id="ARBA00022840"/>
    </source>
</evidence>
<dbReference type="CDD" id="cd17989">
    <property type="entry name" value="DEXHc_HrpA"/>
    <property type="match status" value="1"/>
</dbReference>
<evidence type="ECO:0000256" key="2">
    <source>
        <dbReference type="ARBA" id="ARBA00022801"/>
    </source>
</evidence>
<dbReference type="InterPro" id="IPR010222">
    <property type="entry name" value="RNA_helicase_HrpA"/>
</dbReference>
<dbReference type="GO" id="GO:0003724">
    <property type="term" value="F:RNA helicase activity"/>
    <property type="evidence" value="ECO:0007669"/>
    <property type="project" value="UniProtKB-EC"/>
</dbReference>
<keyword evidence="4" id="KW-0067">ATP-binding</keyword>
<dbReference type="SMART" id="SM00487">
    <property type="entry name" value="DEXDc"/>
    <property type="match status" value="1"/>
</dbReference>
<comment type="caution">
    <text evidence="7">The sequence shown here is derived from an EMBL/GenBank/DDBJ whole genome shotgun (WGS) entry which is preliminary data.</text>
</comment>
<dbReference type="CDD" id="cd18791">
    <property type="entry name" value="SF2_C_RHA"/>
    <property type="match status" value="1"/>
</dbReference>
<feature type="domain" description="Helicase ATP-binding" evidence="5">
    <location>
        <begin position="88"/>
        <end position="251"/>
    </location>
</feature>
<dbReference type="SMART" id="SM00490">
    <property type="entry name" value="HELICc"/>
    <property type="match status" value="1"/>
</dbReference>
<dbReference type="InterPro" id="IPR011545">
    <property type="entry name" value="DEAD/DEAH_box_helicase_dom"/>
</dbReference>
<evidence type="ECO:0000259" key="5">
    <source>
        <dbReference type="PROSITE" id="PS51192"/>
    </source>
</evidence>
<dbReference type="InterPro" id="IPR011709">
    <property type="entry name" value="DEAD-box_helicase_OB_fold"/>
</dbReference>
<dbReference type="SMART" id="SM00382">
    <property type="entry name" value="AAA"/>
    <property type="match status" value="1"/>
</dbReference>
<dbReference type="GO" id="GO:0005524">
    <property type="term" value="F:ATP binding"/>
    <property type="evidence" value="ECO:0007669"/>
    <property type="project" value="UniProtKB-KW"/>
</dbReference>
<dbReference type="Pfam" id="PF04408">
    <property type="entry name" value="WHD_HA2"/>
    <property type="match status" value="1"/>
</dbReference>
<dbReference type="Pfam" id="PF11898">
    <property type="entry name" value="DUF3418"/>
    <property type="match status" value="1"/>
</dbReference>
<dbReference type="InterPro" id="IPR001650">
    <property type="entry name" value="Helicase_C-like"/>
</dbReference>
<dbReference type="RefSeq" id="WP_147798697.1">
    <property type="nucleotide sequence ID" value="NZ_VPFL01000003.1"/>
</dbReference>
<name>A0A5C7EXB8_9PROT</name>
<dbReference type="Proteomes" id="UP000321201">
    <property type="component" value="Unassembled WGS sequence"/>
</dbReference>
<dbReference type="GO" id="GO:0016787">
    <property type="term" value="F:hydrolase activity"/>
    <property type="evidence" value="ECO:0007669"/>
    <property type="project" value="UniProtKB-KW"/>
</dbReference>
<dbReference type="FunFam" id="3.40.50.300:FF:000575">
    <property type="entry name" value="ATP-dependent helicase hrpA"/>
    <property type="match status" value="1"/>
</dbReference>
<dbReference type="PROSITE" id="PS51194">
    <property type="entry name" value="HELICASE_CTER"/>
    <property type="match status" value="1"/>
</dbReference>
<dbReference type="SMART" id="SM00847">
    <property type="entry name" value="HA2"/>
    <property type="match status" value="1"/>
</dbReference>
<dbReference type="NCBIfam" id="NF008348">
    <property type="entry name" value="PRK11131.1"/>
    <property type="match status" value="1"/>
</dbReference>